<gene>
    <name evidence="1" type="ORF">J2Z69_000192</name>
</gene>
<evidence type="ECO:0000313" key="2">
    <source>
        <dbReference type="Proteomes" id="UP001519288"/>
    </source>
</evidence>
<evidence type="ECO:0000313" key="1">
    <source>
        <dbReference type="EMBL" id="MBP1999173.1"/>
    </source>
</evidence>
<keyword evidence="2" id="KW-1185">Reference proteome</keyword>
<sequence length="46" mass="5326">MRDFSWNVFANSGDVDAYMLYKEVSDPSEKEPLAQNEMILEEEAII</sequence>
<dbReference type="Pfam" id="PF14006">
    <property type="entry name" value="YqzL"/>
    <property type="match status" value="1"/>
</dbReference>
<name>A0ABS4JBS2_9BACL</name>
<evidence type="ECO:0008006" key="3">
    <source>
        <dbReference type="Google" id="ProtNLM"/>
    </source>
</evidence>
<comment type="caution">
    <text evidence="1">The sequence shown here is derived from an EMBL/GenBank/DDBJ whole genome shotgun (WGS) entry which is preliminary data.</text>
</comment>
<dbReference type="RefSeq" id="WP_209858369.1">
    <property type="nucleotide sequence ID" value="NZ_JAGGLD010000001.1"/>
</dbReference>
<reference evidence="1 2" key="1">
    <citation type="submission" date="2021-03" db="EMBL/GenBank/DDBJ databases">
        <title>Genomic Encyclopedia of Type Strains, Phase IV (KMG-IV): sequencing the most valuable type-strain genomes for metagenomic binning, comparative biology and taxonomic classification.</title>
        <authorList>
            <person name="Goeker M."/>
        </authorList>
    </citation>
    <scope>NUCLEOTIDE SEQUENCE [LARGE SCALE GENOMIC DNA]</scope>
    <source>
        <strain evidence="1 2">DSM 26806</strain>
    </source>
</reference>
<proteinExistence type="predicted"/>
<organism evidence="1 2">
    <name type="scientific">Paenibacillus shirakamiensis</name>
    <dbReference type="NCBI Taxonomy" id="1265935"/>
    <lineage>
        <taxon>Bacteria</taxon>
        <taxon>Bacillati</taxon>
        <taxon>Bacillota</taxon>
        <taxon>Bacilli</taxon>
        <taxon>Bacillales</taxon>
        <taxon>Paenibacillaceae</taxon>
        <taxon>Paenibacillus</taxon>
    </lineage>
</organism>
<dbReference type="InterPro" id="IPR025617">
    <property type="entry name" value="YqzL"/>
</dbReference>
<dbReference type="Proteomes" id="UP001519288">
    <property type="component" value="Unassembled WGS sequence"/>
</dbReference>
<dbReference type="EMBL" id="JAGGLD010000001">
    <property type="protein sequence ID" value="MBP1999173.1"/>
    <property type="molecule type" value="Genomic_DNA"/>
</dbReference>
<accession>A0ABS4JBS2</accession>
<protein>
    <recommendedName>
        <fullName evidence="3">YqzL family protein</fullName>
    </recommendedName>
</protein>